<reference evidence="2" key="1">
    <citation type="submission" date="2016-10" db="EMBL/GenBank/DDBJ databases">
        <authorList>
            <person name="Varghese N."/>
            <person name="Submissions S."/>
        </authorList>
    </citation>
    <scope>NUCLEOTIDE SEQUENCE [LARGE SCALE GENOMIC DNA]</scope>
    <source>
        <strain evidence="2">DSM 45789</strain>
    </source>
</reference>
<dbReference type="RefSeq" id="WP_091835004.1">
    <property type="nucleotide sequence ID" value="NZ_FPAA01000003.1"/>
</dbReference>
<dbReference type="OrthoDB" id="2990453at2"/>
<organism evidence="1 2">
    <name type="scientific">Marininema halotolerans</name>
    <dbReference type="NCBI Taxonomy" id="1155944"/>
    <lineage>
        <taxon>Bacteria</taxon>
        <taxon>Bacillati</taxon>
        <taxon>Bacillota</taxon>
        <taxon>Bacilli</taxon>
        <taxon>Bacillales</taxon>
        <taxon>Thermoactinomycetaceae</taxon>
        <taxon>Marininema</taxon>
    </lineage>
</organism>
<keyword evidence="2" id="KW-1185">Reference proteome</keyword>
<evidence type="ECO:0000313" key="1">
    <source>
        <dbReference type="EMBL" id="SFS52847.1"/>
    </source>
</evidence>
<proteinExistence type="predicted"/>
<protein>
    <submittedName>
        <fullName evidence="1">Uncharacterized protein</fullName>
    </submittedName>
</protein>
<dbReference type="AlphaFoldDB" id="A0A1I6QK37"/>
<sequence length="188" mass="21642">MDRDYYEKIHNISNEKKEEIKVWLKRHIFPEDSLEDQYFQTNKVLYQLNFNTFYNPMEAIIHNHHPAPFSSKELNDAIRQACIDLELIEGCHFFKVIVHDGFGSMTDTVGHYSLKRCGSFPLSPLYQHLNEDIVNGGEAGCTGLLGVNKDWMLTIEDGGEITFRIHGTPEFCDRVTRSISGKITESEI</sequence>
<gene>
    <name evidence="1" type="ORF">SAMN05444972_103204</name>
</gene>
<dbReference type="Proteomes" id="UP000198660">
    <property type="component" value="Unassembled WGS sequence"/>
</dbReference>
<dbReference type="EMBL" id="FPAA01000003">
    <property type="protein sequence ID" value="SFS52847.1"/>
    <property type="molecule type" value="Genomic_DNA"/>
</dbReference>
<evidence type="ECO:0000313" key="2">
    <source>
        <dbReference type="Proteomes" id="UP000198660"/>
    </source>
</evidence>
<name>A0A1I6QK37_9BACL</name>
<accession>A0A1I6QK37</accession>